<name>A0ABD1AQT5_CARAN</name>
<dbReference type="GO" id="GO:0016740">
    <property type="term" value="F:transferase activity"/>
    <property type="evidence" value="ECO:0007669"/>
    <property type="project" value="UniProtKB-KW"/>
</dbReference>
<evidence type="ECO:0000313" key="3">
    <source>
        <dbReference type="EMBL" id="KAL1209098.1"/>
    </source>
</evidence>
<feature type="transmembrane region" description="Helical" evidence="2">
    <location>
        <begin position="49"/>
        <end position="68"/>
    </location>
</feature>
<protein>
    <submittedName>
        <fullName evidence="3">2-carboxy-1,4-naphthoquinone phytyltransferase</fullName>
    </submittedName>
</protein>
<proteinExistence type="predicted"/>
<dbReference type="InterPro" id="IPR026046">
    <property type="entry name" value="UBIAD1"/>
</dbReference>
<evidence type="ECO:0000256" key="1">
    <source>
        <dbReference type="ARBA" id="ARBA00022679"/>
    </source>
</evidence>
<dbReference type="AlphaFoldDB" id="A0ABD1AQT5"/>
<keyword evidence="2" id="KW-0472">Membrane</keyword>
<accession>A0ABD1AQT5</accession>
<dbReference type="Proteomes" id="UP001558713">
    <property type="component" value="Unassembled WGS sequence"/>
</dbReference>
<keyword evidence="2" id="KW-1133">Transmembrane helix</keyword>
<organism evidence="3 4">
    <name type="scientific">Cardamine amara subsp. amara</name>
    <dbReference type="NCBI Taxonomy" id="228776"/>
    <lineage>
        <taxon>Eukaryota</taxon>
        <taxon>Viridiplantae</taxon>
        <taxon>Streptophyta</taxon>
        <taxon>Embryophyta</taxon>
        <taxon>Tracheophyta</taxon>
        <taxon>Spermatophyta</taxon>
        <taxon>Magnoliopsida</taxon>
        <taxon>eudicotyledons</taxon>
        <taxon>Gunneridae</taxon>
        <taxon>Pentapetalae</taxon>
        <taxon>rosids</taxon>
        <taxon>malvids</taxon>
        <taxon>Brassicales</taxon>
        <taxon>Brassicaceae</taxon>
        <taxon>Cardamineae</taxon>
        <taxon>Cardamine</taxon>
    </lineage>
</organism>
<dbReference type="PANTHER" id="PTHR13929:SF0">
    <property type="entry name" value="UBIA PRENYLTRANSFERASE DOMAIN-CONTAINING PROTEIN 1"/>
    <property type="match status" value="1"/>
</dbReference>
<sequence length="69" mass="7742">MLLVLGLTKILPMPCTLMCFLTLPVGNWVSSYVEKHHKENENIFLAKYYCLKLHVLLGAALSLGLVIAR</sequence>
<dbReference type="PANTHER" id="PTHR13929">
    <property type="entry name" value="1,4-DIHYDROXY-2-NAPHTHOATE OCTAPRENYLTRANSFERASE"/>
    <property type="match status" value="1"/>
</dbReference>
<gene>
    <name evidence="3" type="ORF">V5N11_033861</name>
</gene>
<feature type="transmembrane region" description="Helical" evidence="2">
    <location>
        <begin position="6"/>
        <end position="29"/>
    </location>
</feature>
<evidence type="ECO:0000256" key="2">
    <source>
        <dbReference type="SAM" id="Phobius"/>
    </source>
</evidence>
<reference evidence="3 4" key="1">
    <citation type="submission" date="2024-04" db="EMBL/GenBank/DDBJ databases">
        <title>Genome assembly C_amara_ONT_v2.</title>
        <authorList>
            <person name="Yant L."/>
            <person name="Moore C."/>
            <person name="Slenker M."/>
        </authorList>
    </citation>
    <scope>NUCLEOTIDE SEQUENCE [LARGE SCALE GENOMIC DNA]</scope>
    <source>
        <tissue evidence="3">Leaf</tissue>
    </source>
</reference>
<comment type="caution">
    <text evidence="3">The sequence shown here is derived from an EMBL/GenBank/DDBJ whole genome shotgun (WGS) entry which is preliminary data.</text>
</comment>
<dbReference type="EMBL" id="JBANAX010000429">
    <property type="protein sequence ID" value="KAL1209098.1"/>
    <property type="molecule type" value="Genomic_DNA"/>
</dbReference>
<keyword evidence="4" id="KW-1185">Reference proteome</keyword>
<keyword evidence="2" id="KW-0812">Transmembrane</keyword>
<keyword evidence="1" id="KW-0808">Transferase</keyword>
<evidence type="ECO:0000313" key="4">
    <source>
        <dbReference type="Proteomes" id="UP001558713"/>
    </source>
</evidence>